<protein>
    <submittedName>
        <fullName evidence="2">Uncharacterized protein</fullName>
    </submittedName>
</protein>
<dbReference type="RefSeq" id="XP_066692794.1">
    <property type="nucleotide sequence ID" value="XM_066850556.1"/>
</dbReference>
<dbReference type="Proteomes" id="UP001391051">
    <property type="component" value="Unassembled WGS sequence"/>
</dbReference>
<comment type="caution">
    <text evidence="2">The sequence shown here is derived from an EMBL/GenBank/DDBJ whole genome shotgun (WGS) entry which is preliminary data.</text>
</comment>
<gene>
    <name evidence="2" type="ORF">PG986_014334</name>
</gene>
<name>A0ABR1PSQ7_9PEZI</name>
<dbReference type="GeneID" id="92083618"/>
<evidence type="ECO:0000256" key="1">
    <source>
        <dbReference type="SAM" id="MobiDB-lite"/>
    </source>
</evidence>
<evidence type="ECO:0000313" key="2">
    <source>
        <dbReference type="EMBL" id="KAK7937466.1"/>
    </source>
</evidence>
<organism evidence="2 3">
    <name type="scientific">Apiospora aurea</name>
    <dbReference type="NCBI Taxonomy" id="335848"/>
    <lineage>
        <taxon>Eukaryota</taxon>
        <taxon>Fungi</taxon>
        <taxon>Dikarya</taxon>
        <taxon>Ascomycota</taxon>
        <taxon>Pezizomycotina</taxon>
        <taxon>Sordariomycetes</taxon>
        <taxon>Xylariomycetidae</taxon>
        <taxon>Amphisphaeriales</taxon>
        <taxon>Apiosporaceae</taxon>
        <taxon>Apiospora</taxon>
    </lineage>
</organism>
<dbReference type="EMBL" id="JAQQWE010000010">
    <property type="protein sequence ID" value="KAK7937466.1"/>
    <property type="molecule type" value="Genomic_DNA"/>
</dbReference>
<reference evidence="2 3" key="1">
    <citation type="submission" date="2023-01" db="EMBL/GenBank/DDBJ databases">
        <title>Analysis of 21 Apiospora genomes using comparative genomics revels a genus with tremendous synthesis potential of carbohydrate active enzymes and secondary metabolites.</title>
        <authorList>
            <person name="Sorensen T."/>
        </authorList>
    </citation>
    <scope>NUCLEOTIDE SEQUENCE [LARGE SCALE GENOMIC DNA]</scope>
    <source>
        <strain evidence="2 3">CBS 24483</strain>
    </source>
</reference>
<sequence>MDYSNTTSRINSSPNLLRDGPTLYSGSCGVTDPIIRELEQQIILNDMILSANGGIPYMPQDPALQSNPSAVYAPPLVCEKQAVPPIVPTATAVGTPMAGYEPYGVTINPPPPLPETRHNPTDPPFNPQPAGGVLEVMGSSQAAATSQPSPASAFSSSTAHASEWGAPRQNVHHHPENWRSAILTAQQKKKQYHKYQKQLHERGLVEIKAAATAAAAEAAAIATTKATATSPPEEGQIVDRTMAKDMSTARKELAQMGMYLQKVAQQQRMMVDDTLHGWVGES</sequence>
<proteinExistence type="predicted"/>
<feature type="region of interest" description="Disordered" evidence="1">
    <location>
        <begin position="110"/>
        <end position="172"/>
    </location>
</feature>
<accession>A0ABR1PSQ7</accession>
<keyword evidence="3" id="KW-1185">Reference proteome</keyword>
<evidence type="ECO:0000313" key="3">
    <source>
        <dbReference type="Proteomes" id="UP001391051"/>
    </source>
</evidence>
<feature type="compositionally biased region" description="Low complexity" evidence="1">
    <location>
        <begin position="139"/>
        <end position="162"/>
    </location>
</feature>